<evidence type="ECO:0000313" key="2">
    <source>
        <dbReference type="EMBL" id="TVT20845.1"/>
    </source>
</evidence>
<accession>A0A558A9A9</accession>
<dbReference type="EMBL" id="VJZA01000032">
    <property type="protein sequence ID" value="TVT20845.1"/>
    <property type="molecule type" value="Genomic_DNA"/>
</dbReference>
<organism evidence="2 3">
    <name type="scientific">Amycolatopsis acidiphila</name>
    <dbReference type="NCBI Taxonomy" id="715473"/>
    <lineage>
        <taxon>Bacteria</taxon>
        <taxon>Bacillati</taxon>
        <taxon>Actinomycetota</taxon>
        <taxon>Actinomycetes</taxon>
        <taxon>Pseudonocardiales</taxon>
        <taxon>Pseudonocardiaceae</taxon>
        <taxon>Amycolatopsis</taxon>
    </lineage>
</organism>
<dbReference type="AlphaFoldDB" id="A0A558A9A9"/>
<feature type="region of interest" description="Disordered" evidence="1">
    <location>
        <begin position="239"/>
        <end position="285"/>
    </location>
</feature>
<evidence type="ECO:0000256" key="1">
    <source>
        <dbReference type="SAM" id="MobiDB-lite"/>
    </source>
</evidence>
<sequence>MLEPPEPGDGSEVQDLVQEAGLEVMAVDWVFQHIAGKSLVDVVIKPITGDFSKMRQNGEAWETIGNAMKQFSATMSGNAGIVTENDWKGPSALAHKAYVDVGWKAGLLVEGQVAKLIAKGFFAVADGSEKLAAEALKLLKKLIDKLIEIAAKACVPVVGWAAEATTVIDALDIANQIFSIIEMIKDVVQKVQSMWQSIQDIGSQLAKIKDIHSIGDAIDIGKNIKGDVGDISGDAKDIAGDARDIRDTAKETGETARGGGASSEEPSGDERTPARSRTPEGSARA</sequence>
<comment type="caution">
    <text evidence="2">The sequence shown here is derived from an EMBL/GenBank/DDBJ whole genome shotgun (WGS) entry which is preliminary data.</text>
</comment>
<protein>
    <recommendedName>
        <fullName evidence="4">WXG100 family type VII secretion target</fullName>
    </recommendedName>
</protein>
<reference evidence="2 3" key="1">
    <citation type="submission" date="2019-07" db="EMBL/GenBank/DDBJ databases">
        <title>New species of Amycolatopsis and Streptomyces.</title>
        <authorList>
            <person name="Duangmal K."/>
            <person name="Teo W.F.A."/>
            <person name="Lipun K."/>
        </authorList>
    </citation>
    <scope>NUCLEOTIDE SEQUENCE [LARGE SCALE GENOMIC DNA]</scope>
    <source>
        <strain evidence="2 3">JCM 30562</strain>
    </source>
</reference>
<feature type="compositionally biased region" description="Basic and acidic residues" evidence="1">
    <location>
        <begin position="239"/>
        <end position="254"/>
    </location>
</feature>
<dbReference type="OrthoDB" id="5125341at2"/>
<keyword evidence="3" id="KW-1185">Reference proteome</keyword>
<evidence type="ECO:0000313" key="3">
    <source>
        <dbReference type="Proteomes" id="UP000318578"/>
    </source>
</evidence>
<evidence type="ECO:0008006" key="4">
    <source>
        <dbReference type="Google" id="ProtNLM"/>
    </source>
</evidence>
<dbReference type="Proteomes" id="UP000318578">
    <property type="component" value="Unassembled WGS sequence"/>
</dbReference>
<gene>
    <name evidence="2" type="ORF">FNH06_19355</name>
</gene>
<name>A0A558A9A9_9PSEU</name>
<proteinExistence type="predicted"/>